<proteinExistence type="predicted"/>
<dbReference type="AlphaFoldDB" id="A0A7T2GK58"/>
<dbReference type="KEGG" id="sflv:IC614_01710"/>
<organism evidence="1 2">
    <name type="scientific">Allosphingosinicella flava</name>
    <dbReference type="NCBI Taxonomy" id="2771430"/>
    <lineage>
        <taxon>Bacteria</taxon>
        <taxon>Pseudomonadati</taxon>
        <taxon>Pseudomonadota</taxon>
        <taxon>Alphaproteobacteria</taxon>
        <taxon>Sphingomonadales</taxon>
        <taxon>Sphingomonadaceae</taxon>
        <taxon>Allosphingosinicella</taxon>
    </lineage>
</organism>
<evidence type="ECO:0008006" key="3">
    <source>
        <dbReference type="Google" id="ProtNLM"/>
    </source>
</evidence>
<gene>
    <name evidence="1" type="ORF">IC614_01710</name>
</gene>
<dbReference type="Proteomes" id="UP000594873">
    <property type="component" value="Chromosome"/>
</dbReference>
<sequence>MSPVSRQRARIARVRHVQHDLAAAEAAQAQRKVQALELNAGQIARLRAGLAPHLGLTSGATMASTGELAMRLEKAGEGLARTIKAARIAVEAKDAVRLTARLQQESADKLKTKAAAEDEAAEERRIAASIRHRGRAAKKGDRM</sequence>
<name>A0A7T2GK58_9SPHN</name>
<protein>
    <recommendedName>
        <fullName evidence="3">Flagellar FliJ protein</fullName>
    </recommendedName>
</protein>
<evidence type="ECO:0000313" key="2">
    <source>
        <dbReference type="Proteomes" id="UP000594873"/>
    </source>
</evidence>
<reference evidence="1 2" key="1">
    <citation type="submission" date="2020-11" db="EMBL/GenBank/DDBJ databases">
        <title>Genome seq and assembly of Sphingosinicella sp.</title>
        <authorList>
            <person name="Chhetri G."/>
        </authorList>
    </citation>
    <scope>NUCLEOTIDE SEQUENCE [LARGE SCALE GENOMIC DNA]</scope>
    <source>
        <strain evidence="1 2">UDD2</strain>
    </source>
</reference>
<evidence type="ECO:0000313" key="1">
    <source>
        <dbReference type="EMBL" id="QPQ55354.1"/>
    </source>
</evidence>
<accession>A0A7T2GK58</accession>
<keyword evidence="2" id="KW-1185">Reference proteome</keyword>
<dbReference type="RefSeq" id="WP_200972029.1">
    <property type="nucleotide sequence ID" value="NZ_CP065592.1"/>
</dbReference>
<dbReference type="EMBL" id="CP065592">
    <property type="protein sequence ID" value="QPQ55354.1"/>
    <property type="molecule type" value="Genomic_DNA"/>
</dbReference>